<dbReference type="Proteomes" id="UP000283684">
    <property type="component" value="Unassembled WGS sequence"/>
</dbReference>
<comment type="caution">
    <text evidence="2">The sequence shown here is derived from an EMBL/GenBank/DDBJ whole genome shotgun (WGS) entry which is preliminary data.</text>
</comment>
<dbReference type="GeneID" id="79858381"/>
<dbReference type="EMBL" id="WCTL01000001">
    <property type="protein sequence ID" value="KAB4241199.1"/>
    <property type="molecule type" value="Genomic_DNA"/>
</dbReference>
<dbReference type="GO" id="GO:0003677">
    <property type="term" value="F:DNA binding"/>
    <property type="evidence" value="ECO:0007669"/>
    <property type="project" value="InterPro"/>
</dbReference>
<proteinExistence type="predicted"/>
<accession>A0A139KBW2</accession>
<evidence type="ECO:0000313" key="4">
    <source>
        <dbReference type="Proteomes" id="UP000462376"/>
    </source>
</evidence>
<reference evidence="1 4" key="2">
    <citation type="journal article" date="2019" name="Nat. Med.">
        <title>A library of human gut bacterial isolates paired with longitudinal multiomics data enables mechanistic microbiome research.</title>
        <authorList>
            <person name="Poyet M."/>
            <person name="Groussin M."/>
            <person name="Gibbons S.M."/>
            <person name="Avila-Pacheco J."/>
            <person name="Jiang X."/>
            <person name="Kearney S.M."/>
            <person name="Perrotta A.R."/>
            <person name="Berdy B."/>
            <person name="Zhao S."/>
            <person name="Lieberman T.D."/>
            <person name="Swanson P.K."/>
            <person name="Smith M."/>
            <person name="Roesemann S."/>
            <person name="Alexander J.E."/>
            <person name="Rich S.A."/>
            <person name="Livny J."/>
            <person name="Vlamakis H."/>
            <person name="Clish C."/>
            <person name="Bullock K."/>
            <person name="Deik A."/>
            <person name="Scott J."/>
            <person name="Pierce K.A."/>
            <person name="Xavier R.J."/>
            <person name="Alm E.J."/>
        </authorList>
    </citation>
    <scope>NUCLEOTIDE SEQUENCE [LARGE SCALE GENOMIC DNA]</scope>
    <source>
        <strain evidence="1 4">BIOML-A5</strain>
    </source>
</reference>
<protein>
    <submittedName>
        <fullName evidence="2">Uncharacterized protein</fullName>
    </submittedName>
</protein>
<name>A0A139KBW2_BACUN</name>
<evidence type="ECO:0000313" key="1">
    <source>
        <dbReference type="EMBL" id="KAB4241199.1"/>
    </source>
</evidence>
<gene>
    <name evidence="2" type="ORF">DW988_04865</name>
    <name evidence="1" type="ORF">GAP47_00815</name>
</gene>
<dbReference type="Gene3D" id="1.10.260.40">
    <property type="entry name" value="lambda repressor-like DNA-binding domains"/>
    <property type="match status" value="1"/>
</dbReference>
<dbReference type="InterPro" id="IPR010982">
    <property type="entry name" value="Lambda_DNA-bd_dom_sf"/>
</dbReference>
<organism evidence="2 3">
    <name type="scientific">Bacteroides uniformis</name>
    <dbReference type="NCBI Taxonomy" id="820"/>
    <lineage>
        <taxon>Bacteria</taxon>
        <taxon>Pseudomonadati</taxon>
        <taxon>Bacteroidota</taxon>
        <taxon>Bacteroidia</taxon>
        <taxon>Bacteroidales</taxon>
        <taxon>Bacteroidaceae</taxon>
        <taxon>Bacteroides</taxon>
    </lineage>
</organism>
<evidence type="ECO:0000313" key="3">
    <source>
        <dbReference type="Proteomes" id="UP000283684"/>
    </source>
</evidence>
<sequence>MNNAEANRPIANRFFEAFDALVAMGKIKSVRSYCDPNGVDRRNMELLRKDPTRNLLQPFWLVPLITEYGVSAKWLLTGKGKMLEK</sequence>
<reference evidence="2 3" key="1">
    <citation type="submission" date="2018-08" db="EMBL/GenBank/DDBJ databases">
        <title>A genome reference for cultivated species of the human gut microbiota.</title>
        <authorList>
            <person name="Zou Y."/>
            <person name="Xue W."/>
            <person name="Luo G."/>
        </authorList>
    </citation>
    <scope>NUCLEOTIDE SEQUENCE [LARGE SCALE GENOMIC DNA]</scope>
    <source>
        <strain evidence="2 3">AM50-4</strain>
    </source>
</reference>
<evidence type="ECO:0000313" key="2">
    <source>
        <dbReference type="EMBL" id="RGZ50487.1"/>
    </source>
</evidence>
<dbReference type="Proteomes" id="UP000462376">
    <property type="component" value="Unassembled WGS sequence"/>
</dbReference>
<dbReference type="EMBL" id="QSEE01000003">
    <property type="protein sequence ID" value="RGZ50487.1"/>
    <property type="molecule type" value="Genomic_DNA"/>
</dbReference>
<dbReference type="AlphaFoldDB" id="A0A139KBW2"/>
<dbReference type="RefSeq" id="WP_016274541.1">
    <property type="nucleotide sequence ID" value="NZ_CAXTGW010000013.1"/>
</dbReference>